<evidence type="ECO:0000256" key="5">
    <source>
        <dbReference type="SAM" id="MobiDB-lite"/>
    </source>
</evidence>
<evidence type="ECO:0000256" key="4">
    <source>
        <dbReference type="ARBA" id="ARBA00023136"/>
    </source>
</evidence>
<feature type="domain" description="Cyclic nucleotide-binding" evidence="7">
    <location>
        <begin position="1375"/>
        <end position="1472"/>
    </location>
</feature>
<dbReference type="PANTHER" id="PTHR10217:SF435">
    <property type="entry name" value="POTASSIUM VOLTAGE-GATED CHANNEL PROTEIN EAG"/>
    <property type="match status" value="1"/>
</dbReference>
<dbReference type="Pfam" id="PF00027">
    <property type="entry name" value="cNMP_binding"/>
    <property type="match status" value="1"/>
</dbReference>
<feature type="transmembrane region" description="Helical" evidence="6">
    <location>
        <begin position="1201"/>
        <end position="1221"/>
    </location>
</feature>
<evidence type="ECO:0000313" key="8">
    <source>
        <dbReference type="EMBL" id="CAD8184938.1"/>
    </source>
</evidence>
<feature type="transmembrane region" description="Helical" evidence="6">
    <location>
        <begin position="1274"/>
        <end position="1294"/>
    </location>
</feature>
<dbReference type="OrthoDB" id="288797at2759"/>
<reference evidence="8" key="1">
    <citation type="submission" date="2021-01" db="EMBL/GenBank/DDBJ databases">
        <authorList>
            <consortium name="Genoscope - CEA"/>
            <person name="William W."/>
        </authorList>
    </citation>
    <scope>NUCLEOTIDE SEQUENCE</scope>
</reference>
<keyword evidence="9" id="KW-1185">Reference proteome</keyword>
<evidence type="ECO:0000313" key="9">
    <source>
        <dbReference type="Proteomes" id="UP000683925"/>
    </source>
</evidence>
<dbReference type="PANTHER" id="PTHR10217">
    <property type="entry name" value="VOLTAGE AND LIGAND GATED POTASSIUM CHANNEL"/>
    <property type="match status" value="1"/>
</dbReference>
<name>A0A8S1W3N1_PAROT</name>
<dbReference type="SMART" id="SM00100">
    <property type="entry name" value="cNMP"/>
    <property type="match status" value="1"/>
</dbReference>
<organism evidence="8 9">
    <name type="scientific">Paramecium octaurelia</name>
    <dbReference type="NCBI Taxonomy" id="43137"/>
    <lineage>
        <taxon>Eukaryota</taxon>
        <taxon>Sar</taxon>
        <taxon>Alveolata</taxon>
        <taxon>Ciliophora</taxon>
        <taxon>Intramacronucleata</taxon>
        <taxon>Oligohymenophorea</taxon>
        <taxon>Peniculida</taxon>
        <taxon>Parameciidae</taxon>
        <taxon>Paramecium</taxon>
    </lineage>
</organism>
<dbReference type="GO" id="GO:0042391">
    <property type="term" value="P:regulation of membrane potential"/>
    <property type="evidence" value="ECO:0007669"/>
    <property type="project" value="TreeGrafter"/>
</dbReference>
<dbReference type="InterPro" id="IPR050818">
    <property type="entry name" value="KCNH_animal-type"/>
</dbReference>
<feature type="transmembrane region" description="Helical" evidence="6">
    <location>
        <begin position="1144"/>
        <end position="1161"/>
    </location>
</feature>
<feature type="region of interest" description="Disordered" evidence="5">
    <location>
        <begin position="176"/>
        <end position="197"/>
    </location>
</feature>
<proteinExistence type="predicted"/>
<dbReference type="PROSITE" id="PS50042">
    <property type="entry name" value="CNMP_BINDING_3"/>
    <property type="match status" value="1"/>
</dbReference>
<feature type="transmembrane region" description="Helical" evidence="6">
    <location>
        <begin position="1105"/>
        <end position="1124"/>
    </location>
</feature>
<dbReference type="EMBL" id="CAJJDP010000083">
    <property type="protein sequence ID" value="CAD8184938.1"/>
    <property type="molecule type" value="Genomic_DNA"/>
</dbReference>
<evidence type="ECO:0000256" key="3">
    <source>
        <dbReference type="ARBA" id="ARBA00022989"/>
    </source>
</evidence>
<protein>
    <recommendedName>
        <fullName evidence="7">Cyclic nucleotide-binding domain-containing protein</fullName>
    </recommendedName>
</protein>
<evidence type="ECO:0000256" key="6">
    <source>
        <dbReference type="SAM" id="Phobius"/>
    </source>
</evidence>
<dbReference type="Proteomes" id="UP000683925">
    <property type="component" value="Unassembled WGS sequence"/>
</dbReference>
<feature type="transmembrane region" description="Helical" evidence="6">
    <location>
        <begin position="1242"/>
        <end position="1262"/>
    </location>
</feature>
<dbReference type="CDD" id="cd00038">
    <property type="entry name" value="CAP_ED"/>
    <property type="match status" value="1"/>
</dbReference>
<comment type="caution">
    <text evidence="8">The sequence shown here is derived from an EMBL/GenBank/DDBJ whole genome shotgun (WGS) entry which is preliminary data.</text>
</comment>
<accession>A0A8S1W3N1</accession>
<feature type="transmembrane region" description="Helical" evidence="6">
    <location>
        <begin position="1066"/>
        <end position="1085"/>
    </location>
</feature>
<evidence type="ECO:0000256" key="2">
    <source>
        <dbReference type="ARBA" id="ARBA00022692"/>
    </source>
</evidence>
<evidence type="ECO:0000259" key="7">
    <source>
        <dbReference type="PROSITE" id="PS50042"/>
    </source>
</evidence>
<keyword evidence="4 6" id="KW-0472">Membrane</keyword>
<keyword evidence="3 6" id="KW-1133">Transmembrane helix</keyword>
<dbReference type="Pfam" id="PF00520">
    <property type="entry name" value="Ion_trans"/>
    <property type="match status" value="1"/>
</dbReference>
<dbReference type="GO" id="GO:0005886">
    <property type="term" value="C:plasma membrane"/>
    <property type="evidence" value="ECO:0007669"/>
    <property type="project" value="TreeGrafter"/>
</dbReference>
<keyword evidence="2 6" id="KW-0812">Transmembrane</keyword>
<gene>
    <name evidence="8" type="ORF">POCTA_138.1.T0840149</name>
</gene>
<dbReference type="GO" id="GO:0005249">
    <property type="term" value="F:voltage-gated potassium channel activity"/>
    <property type="evidence" value="ECO:0007669"/>
    <property type="project" value="TreeGrafter"/>
</dbReference>
<comment type="subcellular location">
    <subcellularLocation>
        <location evidence="1">Membrane</location>
        <topology evidence="1">Multi-pass membrane protein</topology>
    </subcellularLocation>
</comment>
<dbReference type="InterPro" id="IPR000595">
    <property type="entry name" value="cNMP-bd_dom"/>
</dbReference>
<dbReference type="InterPro" id="IPR005821">
    <property type="entry name" value="Ion_trans_dom"/>
</dbReference>
<evidence type="ECO:0000256" key="1">
    <source>
        <dbReference type="ARBA" id="ARBA00004141"/>
    </source>
</evidence>
<sequence length="1731" mass="203807">MNNQQQIIAVLTKIKESQQKIKVKTSKYLKQLDIFKMQLNSQEIRLYLVGNDQLPYGLLYCIGNKSKVDGSLRKSAYYSAELFLNILEKHPQRIEFIKAFSDLEDEEYKLLSLSTHVLADKKLQDKGLIAFKIIKFLKDERPHFNLECILEIKKLKEQFDNWYKSVRIQQIQEHNKQTSWKESEQPPPENLNLQREQNKRQKKLEHITLQWDGNPEYLIKTFYNPFVPQQRTTKSNKNRSAALKKKQIAESLNAVIDVESVEQIKQQNKNLDKLIVKIHLDSPQFDAQTFLRIVQPQITKQSMTMLQQQNIEMNKNIVYYFIDDFFCINQGILQIHNQFISKEFADQIKRKKSLASNDKSGQPMQVDQILILGSLSKRTFQLLSKLNSISQSMNKLKMSQEHLKSAIDFIRKCEQYVQLPNQLKEAYLQRNNARVMKLISLQKENINQYKNESLFKQLNEQINQVMKQIYNDMLQQIKQDNLEYNQILEITEYINELNLTQNSTQDIVNNLQQSIKTSFNAYFNKTLQQRDNEAYQVEMIRGDFIIEFLQQCSLPQKELQLQNCKALESFVSGKFSKQVKQFQNLCRDLNLNPNLQKLKEDIENKLLQFLDQAKKSWFSQQYSAILCQRINQDIESIKNMAQIIANLFGETPKIDNCINDIEVQSLSLQFSNYTLKQIKANFVVPQRDFFGVNFSEFMLQIFNEIFKISKNKNVDGQLFLQLMQDSLNYIQSSCKEAQDYLIFLHNLKLISSQIKELAQSVYSNSKKQKTFKEFAEPIQQQINGILSKYYQPCLQSYVKLLNLDQPQGMDMIPRPYVIQWLTVLNEQAVVLAQINLDQSVTDSIMSFIVSQCFKNIEAVSTHAKRAKFLDQLNHEINLIKIMTLTFQGSVSQEGFQRLQRKLEELSQNTLSDTSEWARTQKFKIIIWLLLTIMMNFNGFHTERIFTGRGELTKPDTHHYADDESPENSQVEGFDIMWKKNSLKIFCTATKFMVKLKTAVDHYRLRQITHRIYQIIGDKASDYFYYQAKGLVNQKWTFQSYIKSLLIYNFWVEMQIGVIKPDSKIKLLVDCTILILIVMNIFYIPMQLSFSLQNNAQTVDFLFSTIPSWVFLMEIIINFNTAYYYKGMIHEDRTKIFQHYIKGDFFKDLLVVIPFLISQYNIPYLNFVLLLRITRVNKIFEQIEEVTMIREKFAAPIDVLKLMIFLIFVAHVSGCAWHYIGIQEFFENNTGWLIKYGYSEKDWVNRYVVSLYFGTVTSFTVGFGDIVPQTLVEQVFLIIMVLITSLVFGYTISSIQNIFGQLREKTDQHRNKMAKINSYMKKNRINPVLQMKIRKYFEYFFTLDESPELLMDNLNEDLKLEFRTSIYKPIITKCKLFKKFDDTLLNQLCSVVQIQKFIPGQMIFQENDSINKAYFLIQGEVDVQINKVSIQQQSEGSLGIREFLLQKPIHYSLKATQFTEIAYILYEDFKAIIREKQSHQEQYCQMKDQLLYQTEQLKCEICSQLHHFRKCPVVFYSPPTDVVVCDNSEAITQPRYSHKRKQRMPSSTLVSAQYNLSAAVNYMYDNELLNEGINDTTLKKFGYVDIEEKQQTIEDVKLKSLKVIQKLQEHHASTPKMKRMIYKNLLKKDENKQILNKEESILENMHQEFINFKKEDLNNFDLHMEFSHYHQDKNLSKVLLNFSKQSSRLKPKEQFFSKTRLGKTKQLSSHNTTSNNLMTNNHSIMKTIFNKK</sequence>